<dbReference type="EMBL" id="LS974617">
    <property type="protein sequence ID" value="CAG7890276.1"/>
    <property type="molecule type" value="Genomic_DNA"/>
</dbReference>
<proteinExistence type="predicted"/>
<keyword evidence="1" id="KW-0732">Signal</keyword>
<feature type="signal peptide" evidence="1">
    <location>
        <begin position="1"/>
        <end position="21"/>
    </location>
</feature>
<dbReference type="Proteomes" id="UP000694005">
    <property type="component" value="Chromosome A01"/>
</dbReference>
<gene>
    <name evidence="2" type="ORF">BRAPAZ1V2_A01P43520.2</name>
</gene>
<feature type="non-terminal residue" evidence="2">
    <location>
        <position position="76"/>
    </location>
</feature>
<evidence type="ECO:0000313" key="2">
    <source>
        <dbReference type="EMBL" id="CAG7890276.1"/>
    </source>
</evidence>
<dbReference type="Gramene" id="A01p43520.2_BraZ1">
    <property type="protein sequence ID" value="A01p43520.2_BraZ1.CDS"/>
    <property type="gene ID" value="A01g43520.2_BraZ1"/>
</dbReference>
<reference evidence="2 3" key="1">
    <citation type="submission" date="2021-07" db="EMBL/GenBank/DDBJ databases">
        <authorList>
            <consortium name="Genoscope - CEA"/>
            <person name="William W."/>
        </authorList>
    </citation>
    <scope>NUCLEOTIDE SEQUENCE [LARGE SCALE GENOMIC DNA]</scope>
</reference>
<evidence type="ECO:0000313" key="3">
    <source>
        <dbReference type="Proteomes" id="UP000694005"/>
    </source>
</evidence>
<sequence>CIVGLWFVLIVFAASFRLPLCDLFRSELIVFSFGSEFVCDSCSAFLSSWILLQLHSLLVDQRICFFKAIHHHFISS</sequence>
<evidence type="ECO:0008006" key="4">
    <source>
        <dbReference type="Google" id="ProtNLM"/>
    </source>
</evidence>
<dbReference type="AlphaFoldDB" id="A0A8D9LX93"/>
<feature type="non-terminal residue" evidence="2">
    <location>
        <position position="1"/>
    </location>
</feature>
<evidence type="ECO:0000256" key="1">
    <source>
        <dbReference type="SAM" id="SignalP"/>
    </source>
</evidence>
<feature type="chain" id="PRO_5034046744" description="Secreted protein" evidence="1">
    <location>
        <begin position="22"/>
        <end position="76"/>
    </location>
</feature>
<organism evidence="2 3">
    <name type="scientific">Brassica campestris</name>
    <name type="common">Field mustard</name>
    <dbReference type="NCBI Taxonomy" id="3711"/>
    <lineage>
        <taxon>Eukaryota</taxon>
        <taxon>Viridiplantae</taxon>
        <taxon>Streptophyta</taxon>
        <taxon>Embryophyta</taxon>
        <taxon>Tracheophyta</taxon>
        <taxon>Spermatophyta</taxon>
        <taxon>Magnoliopsida</taxon>
        <taxon>eudicotyledons</taxon>
        <taxon>Gunneridae</taxon>
        <taxon>Pentapetalae</taxon>
        <taxon>rosids</taxon>
        <taxon>malvids</taxon>
        <taxon>Brassicales</taxon>
        <taxon>Brassicaceae</taxon>
        <taxon>Brassiceae</taxon>
        <taxon>Brassica</taxon>
    </lineage>
</organism>
<accession>A0A8D9LX93</accession>
<protein>
    <recommendedName>
        <fullName evidence="4">Secreted protein</fullName>
    </recommendedName>
</protein>
<name>A0A8D9LX93_BRACM</name>